<dbReference type="HOGENOM" id="CLU_2721364_0_0_6"/>
<reference evidence="1" key="1">
    <citation type="submission" date="2013-07" db="EMBL/GenBank/DDBJ databases">
        <title>Sub-species coevolution in mutualistic symbiosis.</title>
        <authorList>
            <person name="Murfin K."/>
            <person name="Klassen J."/>
            <person name="Lee M."/>
            <person name="Forst S."/>
            <person name="Stock P."/>
            <person name="Goodrich-Blair H."/>
        </authorList>
    </citation>
    <scope>NUCLEOTIDE SEQUENCE [LARGE SCALE GENOMIC DNA]</scope>
    <source>
        <strain evidence="1">Kraussei Becker Underwood</strain>
    </source>
</reference>
<dbReference type="EMBL" id="CBSZ010000164">
    <property type="protein sequence ID" value="CDH24168.1"/>
    <property type="molecule type" value="Genomic_DNA"/>
</dbReference>
<accession>A0A077PT41</accession>
<comment type="caution">
    <text evidence="1">The sequence shown here is derived from an EMBL/GenBank/DDBJ whole genome shotgun (WGS) entry which is preliminary data.</text>
</comment>
<name>A0A077PT41_XENBV</name>
<proteinExistence type="predicted"/>
<sequence length="72" mass="8880">MTNSAKKDYYCNPKTSFSTFRRYEYNNLMNFNQQRIDYVQYKKQKFAKASYSTSNIYGGIWFLYYTINNRKY</sequence>
<organism evidence="1 2">
    <name type="scientific">Xenorhabdus bovienii str. kraussei Becker Underwood</name>
    <dbReference type="NCBI Taxonomy" id="1398204"/>
    <lineage>
        <taxon>Bacteria</taxon>
        <taxon>Pseudomonadati</taxon>
        <taxon>Pseudomonadota</taxon>
        <taxon>Gammaproteobacteria</taxon>
        <taxon>Enterobacterales</taxon>
        <taxon>Morganellaceae</taxon>
        <taxon>Xenorhabdus</taxon>
    </lineage>
</organism>
<evidence type="ECO:0000313" key="1">
    <source>
        <dbReference type="EMBL" id="CDH24168.1"/>
    </source>
</evidence>
<dbReference type="Proteomes" id="UP000028493">
    <property type="component" value="Unassembled WGS sequence"/>
</dbReference>
<evidence type="ECO:0000313" key="2">
    <source>
        <dbReference type="Proteomes" id="UP000028493"/>
    </source>
</evidence>
<protein>
    <submittedName>
        <fullName evidence="1">Uncharacterized protein</fullName>
    </submittedName>
</protein>
<gene>
    <name evidence="1" type="ORF">XBKB1_2460001</name>
</gene>
<dbReference type="AlphaFoldDB" id="A0A077PT41"/>